<evidence type="ECO:0000313" key="2">
    <source>
        <dbReference type="Proteomes" id="UP000184383"/>
    </source>
</evidence>
<dbReference type="SMR" id="A0A1L9S0B7"/>
<dbReference type="InterPro" id="IPR008949">
    <property type="entry name" value="Isoprenoid_synthase_dom_sf"/>
</dbReference>
<dbReference type="AlphaFoldDB" id="A0A1L9S0B7"/>
<dbReference type="GeneID" id="63745883"/>
<reference evidence="2" key="1">
    <citation type="journal article" date="2017" name="Genome Biol.">
        <title>Comparative genomics reveals high biological diversity and specific adaptations in the industrially and medically important fungal genus Aspergillus.</title>
        <authorList>
            <person name="de Vries R.P."/>
            <person name="Riley R."/>
            <person name="Wiebenga A."/>
            <person name="Aguilar-Osorio G."/>
            <person name="Amillis S."/>
            <person name="Uchima C.A."/>
            <person name="Anderluh G."/>
            <person name="Asadollahi M."/>
            <person name="Askin M."/>
            <person name="Barry K."/>
            <person name="Battaglia E."/>
            <person name="Bayram O."/>
            <person name="Benocci T."/>
            <person name="Braus-Stromeyer S.A."/>
            <person name="Caldana C."/>
            <person name="Canovas D."/>
            <person name="Cerqueira G.C."/>
            <person name="Chen F."/>
            <person name="Chen W."/>
            <person name="Choi C."/>
            <person name="Clum A."/>
            <person name="Dos Santos R.A."/>
            <person name="Damasio A.R."/>
            <person name="Diallinas G."/>
            <person name="Emri T."/>
            <person name="Fekete E."/>
            <person name="Flipphi M."/>
            <person name="Freyberg S."/>
            <person name="Gallo A."/>
            <person name="Gournas C."/>
            <person name="Habgood R."/>
            <person name="Hainaut M."/>
            <person name="Harispe M.L."/>
            <person name="Henrissat B."/>
            <person name="Hilden K.S."/>
            <person name="Hope R."/>
            <person name="Hossain A."/>
            <person name="Karabika E."/>
            <person name="Karaffa L."/>
            <person name="Karanyi Z."/>
            <person name="Krasevec N."/>
            <person name="Kuo A."/>
            <person name="Kusch H."/>
            <person name="LaButti K."/>
            <person name="Lagendijk E.L."/>
            <person name="Lapidus A."/>
            <person name="Levasseur A."/>
            <person name="Lindquist E."/>
            <person name="Lipzen A."/>
            <person name="Logrieco A.F."/>
            <person name="MacCabe A."/>
            <person name="Maekelae M.R."/>
            <person name="Malavazi I."/>
            <person name="Melin P."/>
            <person name="Meyer V."/>
            <person name="Mielnichuk N."/>
            <person name="Miskei M."/>
            <person name="Molnar A.P."/>
            <person name="Mule G."/>
            <person name="Ngan C.Y."/>
            <person name="Orejas M."/>
            <person name="Orosz E."/>
            <person name="Ouedraogo J.P."/>
            <person name="Overkamp K.M."/>
            <person name="Park H.-S."/>
            <person name="Perrone G."/>
            <person name="Piumi F."/>
            <person name="Punt P.J."/>
            <person name="Ram A.F."/>
            <person name="Ramon A."/>
            <person name="Rauscher S."/>
            <person name="Record E."/>
            <person name="Riano-Pachon D.M."/>
            <person name="Robert V."/>
            <person name="Roehrig J."/>
            <person name="Ruller R."/>
            <person name="Salamov A."/>
            <person name="Salih N.S."/>
            <person name="Samson R.A."/>
            <person name="Sandor E."/>
            <person name="Sanguinetti M."/>
            <person name="Schuetze T."/>
            <person name="Sepcic K."/>
            <person name="Shelest E."/>
            <person name="Sherlock G."/>
            <person name="Sophianopoulou V."/>
            <person name="Squina F.M."/>
            <person name="Sun H."/>
            <person name="Susca A."/>
            <person name="Todd R.B."/>
            <person name="Tsang A."/>
            <person name="Unkles S.E."/>
            <person name="van de Wiele N."/>
            <person name="van Rossen-Uffink D."/>
            <person name="Oliveira J.V."/>
            <person name="Vesth T.C."/>
            <person name="Visser J."/>
            <person name="Yu J.-H."/>
            <person name="Zhou M."/>
            <person name="Andersen M.R."/>
            <person name="Archer D.B."/>
            <person name="Baker S.E."/>
            <person name="Benoit I."/>
            <person name="Brakhage A.A."/>
            <person name="Braus G.H."/>
            <person name="Fischer R."/>
            <person name="Frisvad J.C."/>
            <person name="Goldman G.H."/>
            <person name="Houbraken J."/>
            <person name="Oakley B."/>
            <person name="Pocsi I."/>
            <person name="Scazzocchio C."/>
            <person name="Seiboth B."/>
            <person name="vanKuyk P.A."/>
            <person name="Wortman J."/>
            <person name="Dyer P.S."/>
            <person name="Grigoriev I.V."/>
        </authorList>
    </citation>
    <scope>NUCLEOTIDE SEQUENCE [LARGE SCALE GENOMIC DNA]</scope>
    <source>
        <strain evidence="2">DTO 134E9</strain>
    </source>
</reference>
<dbReference type="OrthoDB" id="3004402at2759"/>
<dbReference type="Proteomes" id="UP000184383">
    <property type="component" value="Unassembled WGS sequence"/>
</dbReference>
<organism evidence="1 2">
    <name type="scientific">Aspergillus wentii DTO 134E9</name>
    <dbReference type="NCBI Taxonomy" id="1073089"/>
    <lineage>
        <taxon>Eukaryota</taxon>
        <taxon>Fungi</taxon>
        <taxon>Dikarya</taxon>
        <taxon>Ascomycota</taxon>
        <taxon>Pezizomycotina</taxon>
        <taxon>Eurotiomycetes</taxon>
        <taxon>Eurotiomycetidae</taxon>
        <taxon>Eurotiales</taxon>
        <taxon>Aspergillaceae</taxon>
        <taxon>Aspergillus</taxon>
        <taxon>Aspergillus subgen. Cremei</taxon>
    </lineage>
</organism>
<dbReference type="EMBL" id="KV878209">
    <property type="protein sequence ID" value="OJJ40615.1"/>
    <property type="molecule type" value="Genomic_DNA"/>
</dbReference>
<evidence type="ECO:0000313" key="1">
    <source>
        <dbReference type="EMBL" id="OJJ40615.1"/>
    </source>
</evidence>
<dbReference type="Gene3D" id="1.10.600.10">
    <property type="entry name" value="Farnesyl Diphosphate Synthase"/>
    <property type="match status" value="1"/>
</dbReference>
<gene>
    <name evidence="1" type="ORF">ASPWEDRAFT_166682</name>
</gene>
<sequence>MIKASKAISKMRPIQYAFDPAGTTPPALQKLKHFSFLSDSLSHPTLGLHNTEAINPSAVRVPWPTYFPACVQCKYWPEAKRAAQAILHQIMDASPEHQGMIPSRIHKEMISGSAMTKSQELVETSFTAPINMFPAASKTRAEIMAKANVLIFMHDDVIESHLANEGTTIIDDALVNLQSENVPIEKVEWKNNIFGQFAREALEEDPVTGPEYVYSVLQWADYTRNNSATHSLRFSTFGDYLGFRIRDFAVEFIVASLKFTCEAPLSETEIEPLKSAGNLYIAHFALTNDLYSYDKEARESAEHGSAVVNGVQVLQDLLCVSPSTAKILLRTLLLDIEKRLYDEYEALVINKELNDNQLRYARGMIESLAGNIFYSATCFRYARVIPGALLDLSA</sequence>
<proteinExistence type="predicted"/>
<protein>
    <recommendedName>
        <fullName evidence="3">Terpene synthase</fullName>
    </recommendedName>
</protein>
<dbReference type="Pfam" id="PF19086">
    <property type="entry name" value="Terpene_syn_C_2"/>
    <property type="match status" value="1"/>
</dbReference>
<dbReference type="SUPFAM" id="SSF48576">
    <property type="entry name" value="Terpenoid synthases"/>
    <property type="match status" value="1"/>
</dbReference>
<dbReference type="VEuPathDB" id="FungiDB:ASPWEDRAFT_166682"/>
<dbReference type="RefSeq" id="XP_040694291.1">
    <property type="nucleotide sequence ID" value="XM_040830035.1"/>
</dbReference>
<keyword evidence="2" id="KW-1185">Reference proteome</keyword>
<evidence type="ECO:0008006" key="3">
    <source>
        <dbReference type="Google" id="ProtNLM"/>
    </source>
</evidence>
<accession>A0A1L9S0B7</accession>
<name>A0A1L9S0B7_ASPWE</name>